<dbReference type="EMBL" id="CM007367">
    <property type="protein sequence ID" value="OIW08140.1"/>
    <property type="molecule type" value="Genomic_DNA"/>
</dbReference>
<feature type="domain" description="SWIM-type" evidence="8">
    <location>
        <begin position="1224"/>
        <end position="1261"/>
    </location>
</feature>
<feature type="transmembrane region" description="Helical" evidence="7">
    <location>
        <begin position="55"/>
        <end position="77"/>
    </location>
</feature>
<feature type="transmembrane region" description="Helical" evidence="7">
    <location>
        <begin position="129"/>
        <end position="148"/>
    </location>
</feature>
<comment type="subcellular location">
    <subcellularLocation>
        <location evidence="1">Membrane</location>
        <topology evidence="1">Multi-pass membrane protein</topology>
    </subcellularLocation>
</comment>
<dbReference type="InterPro" id="IPR038770">
    <property type="entry name" value="Na+/solute_symporter_sf"/>
</dbReference>
<gene>
    <name evidence="9" type="ORF">TanjilG_06683</name>
</gene>
<keyword evidence="5" id="KW-0863">Zinc-finger</keyword>
<evidence type="ECO:0000313" key="9">
    <source>
        <dbReference type="EMBL" id="OIW08140.1"/>
    </source>
</evidence>
<dbReference type="PANTHER" id="PTHR33977">
    <property type="entry name" value="ZINC ION BINDING PROTEIN"/>
    <property type="match status" value="1"/>
</dbReference>
<keyword evidence="3 7" id="KW-1133">Transmembrane helix</keyword>
<dbReference type="PROSITE" id="PS50966">
    <property type="entry name" value="ZF_SWIM"/>
    <property type="match status" value="1"/>
</dbReference>
<dbReference type="Pfam" id="PF23259">
    <property type="entry name" value="CHX17_C"/>
    <property type="match status" value="1"/>
</dbReference>
<dbReference type="GO" id="GO:1902600">
    <property type="term" value="P:proton transmembrane transport"/>
    <property type="evidence" value="ECO:0007669"/>
    <property type="project" value="InterPro"/>
</dbReference>
<keyword evidence="2 7" id="KW-0812">Transmembrane</keyword>
<dbReference type="PANTHER" id="PTHR33977:SF2">
    <property type="entry name" value="OS09G0309100 PROTEIN"/>
    <property type="match status" value="1"/>
</dbReference>
<dbReference type="Gramene" id="OIW08140">
    <property type="protein sequence ID" value="OIW08140"/>
    <property type="gene ID" value="TanjilG_06683"/>
</dbReference>
<dbReference type="InterPro" id="IPR057291">
    <property type="entry name" value="CHX17_2nd"/>
</dbReference>
<dbReference type="InterPro" id="IPR007527">
    <property type="entry name" value="Znf_SWIM"/>
</dbReference>
<feature type="transmembrane region" description="Helical" evidence="7">
    <location>
        <begin position="97"/>
        <end position="117"/>
    </location>
</feature>
<dbReference type="GO" id="GO:0015297">
    <property type="term" value="F:antiporter activity"/>
    <property type="evidence" value="ECO:0007669"/>
    <property type="project" value="InterPro"/>
</dbReference>
<reference evidence="9 10" key="1">
    <citation type="journal article" date="2017" name="Plant Biotechnol. J.">
        <title>A comprehensive draft genome sequence for lupin (Lupinus angustifolius), an emerging health food: insights into plant-microbe interactions and legume evolution.</title>
        <authorList>
            <person name="Hane J.K."/>
            <person name="Ming Y."/>
            <person name="Kamphuis L.G."/>
            <person name="Nelson M.N."/>
            <person name="Garg G."/>
            <person name="Atkins C.A."/>
            <person name="Bayer P.E."/>
            <person name="Bravo A."/>
            <person name="Bringans S."/>
            <person name="Cannon S."/>
            <person name="Edwards D."/>
            <person name="Foley R."/>
            <person name="Gao L.L."/>
            <person name="Harrison M.J."/>
            <person name="Huang W."/>
            <person name="Hurgobin B."/>
            <person name="Li S."/>
            <person name="Liu C.W."/>
            <person name="McGrath A."/>
            <person name="Morahan G."/>
            <person name="Murray J."/>
            <person name="Weller J."/>
            <person name="Jian J."/>
            <person name="Singh K.B."/>
        </authorList>
    </citation>
    <scope>NUCLEOTIDE SEQUENCE [LARGE SCALE GENOMIC DNA]</scope>
    <source>
        <strain evidence="10">cv. Tanjil</strain>
        <tissue evidence="9">Whole plant</tissue>
    </source>
</reference>
<feature type="compositionally biased region" description="Basic residues" evidence="6">
    <location>
        <begin position="1359"/>
        <end position="1374"/>
    </location>
</feature>
<sequence length="1374" mass="154911">MSPDILGKYDLFQKLFPLSSVISSESIAHVGLIYYVFLIGLDMNLDTILKARKKVISIALAGTFIPMAMGAGIYTLLHIYGNDDLDFSGTYKTGGAYLFWTLPYSITGFPILAHILADLKLLYTGLGKVALTVAMISDFYNWVMFSLLTPFATHSNLSSAIYSLLCTIAFFLFLFFVLRPFLVTLIVRKTIQDEWDDYQLLYVVMGAFACALVTDVLGSHPIMGALVYGILIPRGKFTTMLIERSEDFVTNYLVPLFFFGCGMRLRFSHIFEGGNWMVVLAVVFFSCIPKILSTVIATYFLGMTIRDGVALGLLMNTKGMLAVIMLNIGLDKQILSHGSFTTLLLAVLVMTLMVPLIINAIYKPRKRYAQNKLRTIQNLKVDAELKVLACVYNTRHAKGMINLLEACNSIKVSPLHVFAVLLIEHTGNATALLAAHIEQPHHQQEASQALTKAQEDMENIASDFQSYVQENNNNNTKADTLVAVSSYSTIHEDLFSLAQEKQTTFILLPFHKHLSLEGFLESTNNAYKNVNQNVMGNAPCSVGIFVDRGLGSLFKLDLRVLVIFIGGPDDREALAVGWRMSKHQGIQLSMVRIILLGKAAEVEQSSDTKNNGLMSASLDNEKQKELDDEYVSSFRLKAVNNEDSISYLEKEVNSSEDITKVLKELDKLGFDLYIVGQGMGRDYIILSNLLKWADCPELGVIGDIIASNNFSSTSSLLVVQQYGFGGMVFQAKNHHPDEISADNDASEEVSVKEGNSGFVVDMAIVESVRKVPLQDPSEEEFCASDLTWTKLGNAEHHDEVALIPYDRVDAFIIGECSNVECPTRFHIERTKKRVIGSLKEYKDDEYLEYRKYWCSFGPENYGEGGGILPSRRHRLNTRNRAARPQSMRGCTCHFVVKRLYARPSLALIIYKERRHINMSGFVCHGPLDRDAIGPGAKKIPYICNEIQQQTMSMIYLGIPEENILEKHIEGIERYCGSNSKVNSLASQYVHKLGMIIKRSTHELDLDDQASISMWVERNRKSVFFHQDTSESHPFILGIQTEWQLQQMVRFGHRSIVAADSTFGIKRLKYPLFTLVVFDSRQHALPVAWVITRSFAKPDMSKWLKALIDQAQMWLSTMRNYPLASQEASGALESYHVKLKAKLFDDSHLGALQRVDWLVHKLTTELHSSYWLDRYADESDSFQNVKEEYIASTSWHRALQIPNFAVTLDDKDHLFAKVVSQKDSSLTHLVWNPGSEFAFCDCLWSMQGNLCKHVIKVNMICETLQGCQPSMSFRSFEETLMDLWRKPVDDSFALDLSLAWTHQMLDQVQKLVELNNSTDIGTVVNNMPLKWVSKKGRTYTGKRSSTLALPPNNSKAKSSVVHKKNRKRKRLSRLT</sequence>
<dbReference type="Proteomes" id="UP000188354">
    <property type="component" value="Chromosome LG07"/>
</dbReference>
<evidence type="ECO:0000256" key="4">
    <source>
        <dbReference type="ARBA" id="ARBA00023136"/>
    </source>
</evidence>
<evidence type="ECO:0000256" key="1">
    <source>
        <dbReference type="ARBA" id="ARBA00004141"/>
    </source>
</evidence>
<dbReference type="Pfam" id="PF23256">
    <property type="entry name" value="CHX17_2nd"/>
    <property type="match status" value="1"/>
</dbReference>
<evidence type="ECO:0000256" key="5">
    <source>
        <dbReference type="PROSITE-ProRule" id="PRU00325"/>
    </source>
</evidence>
<keyword evidence="5" id="KW-0479">Metal-binding</keyword>
<keyword evidence="4 7" id="KW-0472">Membrane</keyword>
<keyword evidence="10" id="KW-1185">Reference proteome</keyword>
<dbReference type="Pfam" id="PF00999">
    <property type="entry name" value="Na_H_Exchanger"/>
    <property type="match status" value="1"/>
</dbReference>
<dbReference type="GO" id="GO:0016020">
    <property type="term" value="C:membrane"/>
    <property type="evidence" value="ECO:0007669"/>
    <property type="project" value="UniProtKB-SubCell"/>
</dbReference>
<protein>
    <recommendedName>
        <fullName evidence="8">SWIM-type domain-containing protein</fullName>
    </recommendedName>
</protein>
<feature type="transmembrane region" description="Helical" evidence="7">
    <location>
        <begin position="277"/>
        <end position="302"/>
    </location>
</feature>
<feature type="transmembrane region" description="Helical" evidence="7">
    <location>
        <begin position="199"/>
        <end position="228"/>
    </location>
</feature>
<evidence type="ECO:0000259" key="8">
    <source>
        <dbReference type="PROSITE" id="PS50966"/>
    </source>
</evidence>
<dbReference type="GO" id="GO:0008270">
    <property type="term" value="F:zinc ion binding"/>
    <property type="evidence" value="ECO:0007669"/>
    <property type="project" value="UniProtKB-KW"/>
</dbReference>
<dbReference type="Pfam" id="PF04434">
    <property type="entry name" value="SWIM"/>
    <property type="match status" value="1"/>
</dbReference>
<proteinExistence type="predicted"/>
<feature type="transmembrane region" description="Helical" evidence="7">
    <location>
        <begin position="308"/>
        <end position="330"/>
    </location>
</feature>
<feature type="transmembrane region" description="Helical" evidence="7">
    <location>
        <begin position="20"/>
        <end position="43"/>
    </location>
</feature>
<feature type="transmembrane region" description="Helical" evidence="7">
    <location>
        <begin position="160"/>
        <end position="187"/>
    </location>
</feature>
<dbReference type="InterPro" id="IPR006153">
    <property type="entry name" value="Cation/H_exchanger_TM"/>
</dbReference>
<keyword evidence="5" id="KW-0862">Zinc</keyword>
<evidence type="ECO:0000256" key="6">
    <source>
        <dbReference type="SAM" id="MobiDB-lite"/>
    </source>
</evidence>
<dbReference type="Gene3D" id="1.20.1530.20">
    <property type="match status" value="1"/>
</dbReference>
<feature type="region of interest" description="Disordered" evidence="6">
    <location>
        <begin position="1340"/>
        <end position="1374"/>
    </location>
</feature>
<organism evidence="9 10">
    <name type="scientific">Lupinus angustifolius</name>
    <name type="common">Narrow-leaved blue lupine</name>
    <dbReference type="NCBI Taxonomy" id="3871"/>
    <lineage>
        <taxon>Eukaryota</taxon>
        <taxon>Viridiplantae</taxon>
        <taxon>Streptophyta</taxon>
        <taxon>Embryophyta</taxon>
        <taxon>Tracheophyta</taxon>
        <taxon>Spermatophyta</taxon>
        <taxon>Magnoliopsida</taxon>
        <taxon>eudicotyledons</taxon>
        <taxon>Gunneridae</taxon>
        <taxon>Pentapetalae</taxon>
        <taxon>rosids</taxon>
        <taxon>fabids</taxon>
        <taxon>Fabales</taxon>
        <taxon>Fabaceae</taxon>
        <taxon>Papilionoideae</taxon>
        <taxon>50 kb inversion clade</taxon>
        <taxon>genistoids sensu lato</taxon>
        <taxon>core genistoids</taxon>
        <taxon>Genisteae</taxon>
        <taxon>Lupinus</taxon>
    </lineage>
</organism>
<evidence type="ECO:0000313" key="10">
    <source>
        <dbReference type="Proteomes" id="UP000188354"/>
    </source>
</evidence>
<evidence type="ECO:0000256" key="2">
    <source>
        <dbReference type="ARBA" id="ARBA00022692"/>
    </source>
</evidence>
<dbReference type="InterPro" id="IPR057290">
    <property type="entry name" value="CHX17_C"/>
</dbReference>
<accession>A0A1J7H6C8</accession>
<evidence type="ECO:0000256" key="7">
    <source>
        <dbReference type="SAM" id="Phobius"/>
    </source>
</evidence>
<name>A0A1J7H6C8_LUPAN</name>
<feature type="transmembrane region" description="Helical" evidence="7">
    <location>
        <begin position="342"/>
        <end position="362"/>
    </location>
</feature>
<evidence type="ECO:0000256" key="3">
    <source>
        <dbReference type="ARBA" id="ARBA00022989"/>
    </source>
</evidence>
<feature type="compositionally biased region" description="Polar residues" evidence="6">
    <location>
        <begin position="1340"/>
        <end position="1356"/>
    </location>
</feature>